<dbReference type="EMBL" id="MK500334">
    <property type="protein sequence ID" value="QBK86633.1"/>
    <property type="molecule type" value="Genomic_DNA"/>
</dbReference>
<organism evidence="1">
    <name type="scientific">Marseillevirus LCMAC102</name>
    <dbReference type="NCBI Taxonomy" id="2506603"/>
    <lineage>
        <taxon>Viruses</taxon>
        <taxon>Varidnaviria</taxon>
        <taxon>Bamfordvirae</taxon>
        <taxon>Nucleocytoviricota</taxon>
        <taxon>Megaviricetes</taxon>
        <taxon>Pimascovirales</taxon>
        <taxon>Pimascovirales incertae sedis</taxon>
        <taxon>Marseilleviridae</taxon>
    </lineage>
</organism>
<proteinExistence type="predicted"/>
<reference evidence="1" key="1">
    <citation type="journal article" date="2019" name="MBio">
        <title>Virus Genomes from Deep Sea Sediments Expand the Ocean Megavirome and Support Independent Origins of Viral Gigantism.</title>
        <authorList>
            <person name="Backstrom D."/>
            <person name="Yutin N."/>
            <person name="Jorgensen S.L."/>
            <person name="Dharamshi J."/>
            <person name="Homa F."/>
            <person name="Zaremba-Niedwiedzka K."/>
            <person name="Spang A."/>
            <person name="Wolf Y.I."/>
            <person name="Koonin E.V."/>
            <person name="Ettema T.J."/>
        </authorList>
    </citation>
    <scope>NUCLEOTIDE SEQUENCE</scope>
</reference>
<accession>A0A481YTJ0</accession>
<sequence>MKNDIFWPQKINLLIMGKHSGLDFPSGKSFEFGYFYDEYYLKDVNEAKNNQISVTIDLIKSFLNKYLASLNQQQFLSKKELEQLTYIPKLFQLDDDMFIWTLSQFQQPKIMKYCSMEKMDLRAIAIMARFVNGGYIYCG</sequence>
<evidence type="ECO:0000313" key="1">
    <source>
        <dbReference type="EMBL" id="QBK86633.1"/>
    </source>
</evidence>
<gene>
    <name evidence="1" type="ORF">LCMAC102_04290</name>
</gene>
<name>A0A481YTJ0_9VIRU</name>
<protein>
    <submittedName>
        <fullName evidence="1">Uncharacterized protein</fullName>
    </submittedName>
</protein>